<dbReference type="AlphaFoldDB" id="A0A328CCZ4"/>
<name>A0A328CCZ4_9DELT</name>
<comment type="caution">
    <text evidence="2">The sequence shown here is derived from an EMBL/GenBank/DDBJ whole genome shotgun (WGS) entry which is preliminary data.</text>
</comment>
<reference evidence="2 3" key="1">
    <citation type="submission" date="2018-05" db="EMBL/GenBank/DDBJ databases">
        <title>Lujinxingia marina gen. nov. sp. nov., a new facultative anaerobic member of the class Deltaproteobacteria, and proposal of Lujinxingaceae fam. nov.</title>
        <authorList>
            <person name="Li C.-M."/>
        </authorList>
    </citation>
    <scope>NUCLEOTIDE SEQUENCE [LARGE SCALE GENOMIC DNA]</scope>
    <source>
        <strain evidence="2 3">B210</strain>
    </source>
</reference>
<evidence type="ECO:0000313" key="3">
    <source>
        <dbReference type="Proteomes" id="UP000249169"/>
    </source>
</evidence>
<keyword evidence="3" id="KW-1185">Reference proteome</keyword>
<evidence type="ECO:0008006" key="4">
    <source>
        <dbReference type="Google" id="ProtNLM"/>
    </source>
</evidence>
<evidence type="ECO:0000256" key="1">
    <source>
        <dbReference type="SAM" id="SignalP"/>
    </source>
</evidence>
<protein>
    <recommendedName>
        <fullName evidence="4">Outer membrane protein beta-barrel domain-containing protein</fullName>
    </recommendedName>
</protein>
<feature type="chain" id="PRO_5016301747" description="Outer membrane protein beta-barrel domain-containing protein" evidence="1">
    <location>
        <begin position="29"/>
        <end position="216"/>
    </location>
</feature>
<feature type="signal peptide" evidence="1">
    <location>
        <begin position="1"/>
        <end position="28"/>
    </location>
</feature>
<evidence type="ECO:0000313" key="2">
    <source>
        <dbReference type="EMBL" id="RAL23811.1"/>
    </source>
</evidence>
<dbReference type="EMBL" id="QHKO01000002">
    <property type="protein sequence ID" value="RAL23811.1"/>
    <property type="molecule type" value="Genomic_DNA"/>
</dbReference>
<accession>A0A328CCZ4</accession>
<dbReference type="RefSeq" id="WP_111729069.1">
    <property type="nucleotide sequence ID" value="NZ_QHKO01000002.1"/>
</dbReference>
<proteinExistence type="predicted"/>
<organism evidence="2 3">
    <name type="scientific">Lujinxingia litoralis</name>
    <dbReference type="NCBI Taxonomy" id="2211119"/>
    <lineage>
        <taxon>Bacteria</taxon>
        <taxon>Deltaproteobacteria</taxon>
        <taxon>Bradymonadales</taxon>
        <taxon>Lujinxingiaceae</taxon>
        <taxon>Lujinxingia</taxon>
    </lineage>
</organism>
<keyword evidence="1" id="KW-0732">Signal</keyword>
<sequence length="216" mass="22865">MKAHSPQRASTFAALLTLLVALPAIASAQSVHMPLVGRQFPTLGIAAQGGAVVDLPDEGLKLSPAAGGVARVGLQHVIGPRLSMNADVGIGATWLGAHPMSTAAPADAEVGLAWQIAVLGRYFPIYQRSGLTLAAGVQYSGLRLADVPSSQIGLEMRAGYFRWDSEERFWTLEFGLSLPVLEGLSLPTDFTTNDAAGLPERSWHYMRASLGISRAF</sequence>
<dbReference type="Proteomes" id="UP000249169">
    <property type="component" value="Unassembled WGS sequence"/>
</dbReference>
<gene>
    <name evidence="2" type="ORF">DL240_06560</name>
</gene>
<dbReference type="OrthoDB" id="5507637at2"/>